<name>A0AAX4JLD5_9TREE</name>
<dbReference type="AlphaFoldDB" id="A0AAX4JLD5"/>
<dbReference type="RefSeq" id="XP_066072365.1">
    <property type="nucleotide sequence ID" value="XM_066216268.1"/>
</dbReference>
<dbReference type="EMBL" id="CP144098">
    <property type="protein sequence ID" value="WWC85602.1"/>
    <property type="molecule type" value="Genomic_DNA"/>
</dbReference>
<keyword evidence="2" id="KW-0812">Transmembrane</keyword>
<evidence type="ECO:0000256" key="1">
    <source>
        <dbReference type="SAM" id="MobiDB-lite"/>
    </source>
</evidence>
<feature type="region of interest" description="Disordered" evidence="1">
    <location>
        <begin position="229"/>
        <end position="251"/>
    </location>
</feature>
<organism evidence="3 4">
    <name type="scientific">Kwoniella dendrophila CBS 6074</name>
    <dbReference type="NCBI Taxonomy" id="1295534"/>
    <lineage>
        <taxon>Eukaryota</taxon>
        <taxon>Fungi</taxon>
        <taxon>Dikarya</taxon>
        <taxon>Basidiomycota</taxon>
        <taxon>Agaricomycotina</taxon>
        <taxon>Tremellomycetes</taxon>
        <taxon>Tremellales</taxon>
        <taxon>Cryptococcaceae</taxon>
        <taxon>Kwoniella</taxon>
    </lineage>
</organism>
<dbReference type="Proteomes" id="UP001355207">
    <property type="component" value="Chromosome 1"/>
</dbReference>
<evidence type="ECO:0000313" key="4">
    <source>
        <dbReference type="Proteomes" id="UP001355207"/>
    </source>
</evidence>
<sequence>MSVLTTQQDGHNINYGFEPDGDTSGHFQDIEPTLNNIPQEGIYPPRPPPKYTPLNHAAQQSLEAQHLEYIMNSAGPTAELHPKLQAEQTYLDNQHSNFDSLPESYQSNTNTVPYQARDQNPHWNSACYAPQAYTPKVPHHSFTPPSSMYDKRNHFDQHHQVHNFQKGKKASHKPKIQVITQSLEPKSSIADSMQMMMMNSMMMQQMQAQQMQTAQMAAMNQQNMQIQAEQSGSLSKTGKAIDKGCSKKSGSINIQSCSHKVKQKHRPKKKFVLPPKVITAVPPVISVNSPPQYAAVDSIAMDNWQEATIILCFAAVGLIYLICSRAGGGEEKKEDLARKHLS</sequence>
<proteinExistence type="predicted"/>
<accession>A0AAX4JLD5</accession>
<evidence type="ECO:0000313" key="3">
    <source>
        <dbReference type="EMBL" id="WWC85602.1"/>
    </source>
</evidence>
<reference evidence="3 4" key="1">
    <citation type="submission" date="2024-01" db="EMBL/GenBank/DDBJ databases">
        <title>Comparative genomics of Cryptococcus and Kwoniella reveals pathogenesis evolution and contrasting modes of karyotype evolution via chromosome fusion or intercentromeric recombination.</title>
        <authorList>
            <person name="Coelho M.A."/>
            <person name="David-Palma M."/>
            <person name="Shea T."/>
            <person name="Bowers K."/>
            <person name="McGinley-Smith S."/>
            <person name="Mohammad A.W."/>
            <person name="Gnirke A."/>
            <person name="Yurkov A.M."/>
            <person name="Nowrousian M."/>
            <person name="Sun S."/>
            <person name="Cuomo C.A."/>
            <person name="Heitman J."/>
        </authorList>
    </citation>
    <scope>NUCLEOTIDE SEQUENCE [LARGE SCALE GENOMIC DNA]</scope>
    <source>
        <strain evidence="3 4">CBS 6074</strain>
    </source>
</reference>
<feature type="transmembrane region" description="Helical" evidence="2">
    <location>
        <begin position="304"/>
        <end position="323"/>
    </location>
</feature>
<keyword evidence="2" id="KW-0472">Membrane</keyword>
<evidence type="ECO:0000256" key="2">
    <source>
        <dbReference type="SAM" id="Phobius"/>
    </source>
</evidence>
<dbReference type="GeneID" id="91091138"/>
<gene>
    <name evidence="3" type="ORF">L201_000466</name>
</gene>
<protein>
    <submittedName>
        <fullName evidence="3">Uncharacterized protein</fullName>
    </submittedName>
</protein>
<keyword evidence="4" id="KW-1185">Reference proteome</keyword>
<keyword evidence="2" id="KW-1133">Transmembrane helix</keyword>